<sequence>MDHKSLVFASVFPVPSISHTTPTPIATPDLGFTAPGQSFGGALSSNNAGQHREVKRNLAWSTATRFLSLPKAAYGEHAQFATTGYGRPWKGTDVTEALEYLLAGDGRSADDKEDGLIDWYTNEVRIHFVSYVHPALRSIWDTEVECQKAWSALAETQQILQQFQRLCLQPFNDHILPVLQQDNTKTTSANTQTRGTTQVQPSFASWKFQRNLHALFVHSLPSQRFSKTLSYVLYNSGCRLFRIYVDKGNAIPGDETIENIPVLRTAIMQLLRGLHEVGLGGEQAQKAFAHAMDKLMGSFIVSHYMKVDWYARKSVIAHLRQWVKDGFSTLVRQVMDCLKEESSSLHAIELQQWQDMAIGRLGRSRVENLFDFVINWDRSLGAILDIKEFLKTPAAKAHLSTSFSQQVSRRLLHPGATTTYILNVYIHIIRAFNELEPKGVLLERVARPVRRYLKERDDTARIIISSLLADIHDEHGNKFVTSGELSYEIAAEMQKPIPTFSQDQDDDLNWNDMNWQPHPTDASPDYKKSKVEDVIWFLLTLYDREDFINELKNILGDHLLRNQDPEYEKEIRLLELIKLRLGDDKLQACEVMLSDVLDSKRINASIREDKIGPAIPPPLPSPHTPENIPRTPQPRRPVPAAASLKPPSTPTVQEPPSHILNVQILSSFFWPALREDTFLVPAPIHAMQRAYEARFERVKGMRKLRWLPALGRVKVELQLDDRTVEADVQTWQASVVYAFQPQPGEEWVGRGKGKGKASGEGITRNVAQLVLMLEMDELLVRNALGFWVGQSVLKETGTDTFTVLESLALETAASAAAAQDAAEVMQAESVQASAVVSQSDLLMQNKELYRQFILGMLTNQGNMPTQRILMMLKMAVPGGFAGGVDELRGLLGELVGEGRLGVVGEVYGVRKG</sequence>
<keyword evidence="4" id="KW-0833">Ubl conjugation pathway</keyword>
<evidence type="ECO:0000256" key="3">
    <source>
        <dbReference type="ARBA" id="ARBA00022776"/>
    </source>
</evidence>
<evidence type="ECO:0000313" key="10">
    <source>
        <dbReference type="Proteomes" id="UP000250266"/>
    </source>
</evidence>
<dbReference type="Pfam" id="PF25773">
    <property type="entry name" value="TPR_ANAPC2"/>
    <property type="match status" value="1"/>
</dbReference>
<keyword evidence="3" id="KW-0498">Mitosis</keyword>
<reference evidence="9 10" key="1">
    <citation type="journal article" date="2016" name="Nat. Commun.">
        <title>Ectomycorrhizal ecology is imprinted in the genome of the dominant symbiotic fungus Cenococcum geophilum.</title>
        <authorList>
            <consortium name="DOE Joint Genome Institute"/>
            <person name="Peter M."/>
            <person name="Kohler A."/>
            <person name="Ohm R.A."/>
            <person name="Kuo A."/>
            <person name="Krutzmann J."/>
            <person name="Morin E."/>
            <person name="Arend M."/>
            <person name="Barry K.W."/>
            <person name="Binder M."/>
            <person name="Choi C."/>
            <person name="Clum A."/>
            <person name="Copeland A."/>
            <person name="Grisel N."/>
            <person name="Haridas S."/>
            <person name="Kipfer T."/>
            <person name="LaButti K."/>
            <person name="Lindquist E."/>
            <person name="Lipzen A."/>
            <person name="Maire R."/>
            <person name="Meier B."/>
            <person name="Mihaltcheva S."/>
            <person name="Molinier V."/>
            <person name="Murat C."/>
            <person name="Poggeler S."/>
            <person name="Quandt C.A."/>
            <person name="Sperisen C."/>
            <person name="Tritt A."/>
            <person name="Tisserant E."/>
            <person name="Crous P.W."/>
            <person name="Henrissat B."/>
            <person name="Nehls U."/>
            <person name="Egli S."/>
            <person name="Spatafora J.W."/>
            <person name="Grigoriev I.V."/>
            <person name="Martin F.M."/>
        </authorList>
    </citation>
    <scope>NUCLEOTIDE SEQUENCE [LARGE SCALE GENOMIC DNA]</scope>
    <source>
        <strain evidence="9 10">CBS 459.81</strain>
    </source>
</reference>
<dbReference type="GO" id="GO:0005680">
    <property type="term" value="C:anaphase-promoting complex"/>
    <property type="evidence" value="ECO:0007669"/>
    <property type="project" value="TreeGrafter"/>
</dbReference>
<dbReference type="InterPro" id="IPR059120">
    <property type="entry name" value="Cullin-like_AB"/>
</dbReference>
<dbReference type="Gene3D" id="1.20.1310.10">
    <property type="entry name" value="Cullin Repeats"/>
    <property type="match status" value="1"/>
</dbReference>
<keyword evidence="2" id="KW-0132">Cell division</keyword>
<proteinExistence type="inferred from homology"/>
<organism evidence="9 10">
    <name type="scientific">Lepidopterella palustris CBS 459.81</name>
    <dbReference type="NCBI Taxonomy" id="1314670"/>
    <lineage>
        <taxon>Eukaryota</taxon>
        <taxon>Fungi</taxon>
        <taxon>Dikarya</taxon>
        <taxon>Ascomycota</taxon>
        <taxon>Pezizomycotina</taxon>
        <taxon>Dothideomycetes</taxon>
        <taxon>Pleosporomycetidae</taxon>
        <taxon>Mytilinidiales</taxon>
        <taxon>Argynnaceae</taxon>
        <taxon>Lepidopterella</taxon>
    </lineage>
</organism>
<dbReference type="Pfam" id="PF08672">
    <property type="entry name" value="ANAPC2"/>
    <property type="match status" value="1"/>
</dbReference>
<dbReference type="InterPro" id="IPR016158">
    <property type="entry name" value="Cullin_homology"/>
</dbReference>
<dbReference type="InterPro" id="IPR057975">
    <property type="entry name" value="TPR_ANAPC2"/>
</dbReference>
<dbReference type="Pfam" id="PF26557">
    <property type="entry name" value="Cullin_AB"/>
    <property type="match status" value="1"/>
</dbReference>
<feature type="region of interest" description="Disordered" evidence="7">
    <location>
        <begin position="608"/>
        <end position="655"/>
    </location>
</feature>
<dbReference type="AlphaFoldDB" id="A0A8E2JJN4"/>
<dbReference type="SMART" id="SM01013">
    <property type="entry name" value="APC2"/>
    <property type="match status" value="1"/>
</dbReference>
<evidence type="ECO:0000256" key="1">
    <source>
        <dbReference type="ARBA" id="ARBA00016068"/>
    </source>
</evidence>
<dbReference type="PROSITE" id="PS50069">
    <property type="entry name" value="CULLIN_2"/>
    <property type="match status" value="1"/>
</dbReference>
<evidence type="ECO:0000256" key="4">
    <source>
        <dbReference type="ARBA" id="ARBA00022786"/>
    </source>
</evidence>
<dbReference type="SUPFAM" id="SSF75632">
    <property type="entry name" value="Cullin homology domain"/>
    <property type="match status" value="1"/>
</dbReference>
<dbReference type="InterPro" id="IPR036388">
    <property type="entry name" value="WH-like_DNA-bd_sf"/>
</dbReference>
<gene>
    <name evidence="9" type="ORF">K432DRAFT_400755</name>
</gene>
<dbReference type="InterPro" id="IPR036317">
    <property type="entry name" value="Cullin_homology_sf"/>
</dbReference>
<evidence type="ECO:0000313" key="9">
    <source>
        <dbReference type="EMBL" id="OCK84903.1"/>
    </source>
</evidence>
<dbReference type="GO" id="GO:0007091">
    <property type="term" value="P:metaphase/anaphase transition of mitotic cell cycle"/>
    <property type="evidence" value="ECO:0007669"/>
    <property type="project" value="TreeGrafter"/>
</dbReference>
<keyword evidence="10" id="KW-1185">Reference proteome</keyword>
<dbReference type="PANTHER" id="PTHR45957:SF1">
    <property type="entry name" value="ANAPHASE-PROMOTING COMPLEX SUBUNIT 2"/>
    <property type="match status" value="1"/>
</dbReference>
<dbReference type="InterPro" id="IPR014786">
    <property type="entry name" value="ANAPC2_C"/>
</dbReference>
<accession>A0A8E2JJN4</accession>
<evidence type="ECO:0000256" key="5">
    <source>
        <dbReference type="ARBA" id="ARBA00023306"/>
    </source>
</evidence>
<dbReference type="Gene3D" id="3.30.230.130">
    <property type="entry name" value="Cullin, Chain C, Domain 2"/>
    <property type="match status" value="1"/>
</dbReference>
<dbReference type="PANTHER" id="PTHR45957">
    <property type="entry name" value="ANAPHASE-PROMOTING COMPLEX SUBUNIT 2"/>
    <property type="match status" value="1"/>
</dbReference>
<dbReference type="SUPFAM" id="SSF46785">
    <property type="entry name" value="Winged helix' DNA-binding domain"/>
    <property type="match status" value="1"/>
</dbReference>
<dbReference type="GO" id="GO:0031625">
    <property type="term" value="F:ubiquitin protein ligase binding"/>
    <property type="evidence" value="ECO:0007669"/>
    <property type="project" value="InterPro"/>
</dbReference>
<dbReference type="OrthoDB" id="5581181at2759"/>
<dbReference type="GO" id="GO:0051301">
    <property type="term" value="P:cell division"/>
    <property type="evidence" value="ECO:0007669"/>
    <property type="project" value="UniProtKB-KW"/>
</dbReference>
<dbReference type="EMBL" id="KV744828">
    <property type="protein sequence ID" value="OCK84903.1"/>
    <property type="molecule type" value="Genomic_DNA"/>
</dbReference>
<evidence type="ECO:0000259" key="8">
    <source>
        <dbReference type="PROSITE" id="PS50069"/>
    </source>
</evidence>
<comment type="similarity">
    <text evidence="6">Belongs to the cullin family.</text>
</comment>
<dbReference type="GO" id="GO:0006511">
    <property type="term" value="P:ubiquitin-dependent protein catabolic process"/>
    <property type="evidence" value="ECO:0007669"/>
    <property type="project" value="InterPro"/>
</dbReference>
<feature type="domain" description="Cullin family profile" evidence="8">
    <location>
        <begin position="495"/>
        <end position="788"/>
    </location>
</feature>
<evidence type="ECO:0000256" key="7">
    <source>
        <dbReference type="SAM" id="MobiDB-lite"/>
    </source>
</evidence>
<name>A0A8E2JJN4_9PEZI</name>
<dbReference type="InterPro" id="IPR036390">
    <property type="entry name" value="WH_DNA-bd_sf"/>
</dbReference>
<dbReference type="GO" id="GO:0070979">
    <property type="term" value="P:protein K11-linked ubiquitination"/>
    <property type="evidence" value="ECO:0007669"/>
    <property type="project" value="TreeGrafter"/>
</dbReference>
<protein>
    <recommendedName>
        <fullName evidence="1">Anaphase-promoting complex subunit 2</fullName>
    </recommendedName>
</protein>
<keyword evidence="5" id="KW-0131">Cell cycle</keyword>
<dbReference type="InterPro" id="IPR044554">
    <property type="entry name" value="ANAPC2"/>
</dbReference>
<feature type="compositionally biased region" description="Pro residues" evidence="7">
    <location>
        <begin position="614"/>
        <end position="623"/>
    </location>
</feature>
<evidence type="ECO:0000256" key="6">
    <source>
        <dbReference type="PROSITE-ProRule" id="PRU00330"/>
    </source>
</evidence>
<evidence type="ECO:0000256" key="2">
    <source>
        <dbReference type="ARBA" id="ARBA00022618"/>
    </source>
</evidence>
<dbReference type="Proteomes" id="UP000250266">
    <property type="component" value="Unassembled WGS sequence"/>
</dbReference>
<dbReference type="Gene3D" id="1.10.10.10">
    <property type="entry name" value="Winged helix-like DNA-binding domain superfamily/Winged helix DNA-binding domain"/>
    <property type="match status" value="1"/>
</dbReference>